<keyword evidence="2" id="KW-0810">Translation regulation</keyword>
<feature type="compositionally biased region" description="Low complexity" evidence="6">
    <location>
        <begin position="9"/>
        <end position="33"/>
    </location>
</feature>
<evidence type="ECO:0000256" key="1">
    <source>
        <dbReference type="ARBA" id="ARBA00022540"/>
    </source>
</evidence>
<dbReference type="Proteomes" id="UP000646827">
    <property type="component" value="Unassembled WGS sequence"/>
</dbReference>
<dbReference type="EMBL" id="JAEPRB010000008">
    <property type="protein sequence ID" value="KAG2227378.1"/>
    <property type="molecule type" value="Genomic_DNA"/>
</dbReference>
<dbReference type="PANTHER" id="PTHR11960:SF66">
    <property type="entry name" value="EUKARYOTIC TRANSLATION INITIATION FACTOR 4E TYPE 3"/>
    <property type="match status" value="1"/>
</dbReference>
<comment type="caution">
    <text evidence="7">The sequence shown here is derived from an EMBL/GenBank/DDBJ whole genome shotgun (WGS) entry which is preliminary data.</text>
</comment>
<protein>
    <submittedName>
        <fullName evidence="7">Uncharacterized protein</fullName>
    </submittedName>
</protein>
<feature type="compositionally biased region" description="Low complexity" evidence="6">
    <location>
        <begin position="64"/>
        <end position="73"/>
    </location>
</feature>
<dbReference type="SUPFAM" id="SSF55418">
    <property type="entry name" value="eIF4e-like"/>
    <property type="match status" value="1"/>
</dbReference>
<evidence type="ECO:0000256" key="3">
    <source>
        <dbReference type="ARBA" id="ARBA00022884"/>
    </source>
</evidence>
<evidence type="ECO:0000256" key="6">
    <source>
        <dbReference type="SAM" id="MobiDB-lite"/>
    </source>
</evidence>
<evidence type="ECO:0000256" key="4">
    <source>
        <dbReference type="ARBA" id="ARBA00022917"/>
    </source>
</evidence>
<dbReference type="Pfam" id="PF01652">
    <property type="entry name" value="IF4E"/>
    <property type="match status" value="1"/>
</dbReference>
<keyword evidence="8" id="KW-1185">Reference proteome</keyword>
<keyword evidence="4 5" id="KW-0648">Protein biosynthesis</keyword>
<gene>
    <name evidence="7" type="ORF">INT45_004334</name>
</gene>
<feature type="region of interest" description="Disordered" evidence="6">
    <location>
        <begin position="418"/>
        <end position="470"/>
    </location>
</feature>
<dbReference type="InterPro" id="IPR001040">
    <property type="entry name" value="TIF_eIF_4E"/>
</dbReference>
<feature type="compositionally biased region" description="Polar residues" evidence="6">
    <location>
        <begin position="93"/>
        <end position="121"/>
    </location>
</feature>
<evidence type="ECO:0000256" key="2">
    <source>
        <dbReference type="ARBA" id="ARBA00022845"/>
    </source>
</evidence>
<evidence type="ECO:0000313" key="8">
    <source>
        <dbReference type="Proteomes" id="UP000646827"/>
    </source>
</evidence>
<dbReference type="OrthoDB" id="17977at2759"/>
<sequence length="470" mass="53585">MTGPNLEETNTSSNSATASTTTTTTGDSSSTTTKYNNKNIRTTPPSAVNLSPAVSAFQFRPHITTNINNNNSSHNHHNQLNHLSPHHRPLDRSLSSEGATLGRKSSNSRLDVLSTSPSSSLDLKRSHSNQGIGGSTGRSITRSPSPVSPRAQKTVIKDGYVYKDEVVILDKEQKEELLKVGEIALQGEWTFWYDRYVPNLPATEYEANLQVISTVGTVQKFWSIYNNIDGPDQLGFRSNLHFMRKGIKPIWEDPQNEHGGSYNFKIPKPHSPLAWRDLLVLLIGEQIEEWLGDTVCGVSVSSRQQCDNYQVWTAHTHHNDNQADAKIRSKLTELLRPAEIQSFYYKVHKNHAAFQKPQQHHHYQQQYYNHHNQQQQQNKWPEDPSSLLKKPLDMRQRITEQSIEKVVADIERLSMKHKERTRVNSNNHQQQHNQHNHQQQQSHSNSSNNSSNHNQDHHATTTMTTTNYQQ</sequence>
<feature type="compositionally biased region" description="Low complexity" evidence="6">
    <location>
        <begin position="460"/>
        <end position="470"/>
    </location>
</feature>
<feature type="region of interest" description="Disordered" evidence="6">
    <location>
        <begin position="64"/>
        <end position="152"/>
    </location>
</feature>
<keyword evidence="1 5" id="KW-0396">Initiation factor</keyword>
<evidence type="ECO:0000313" key="7">
    <source>
        <dbReference type="EMBL" id="KAG2227378.1"/>
    </source>
</evidence>
<feature type="compositionally biased region" description="Polar residues" evidence="6">
    <location>
        <begin position="34"/>
        <end position="49"/>
    </location>
</feature>
<accession>A0A8H7VSQ3</accession>
<dbReference type="InterPro" id="IPR023398">
    <property type="entry name" value="TIF_eIF4e-like"/>
</dbReference>
<organism evidence="7 8">
    <name type="scientific">Circinella minor</name>
    <dbReference type="NCBI Taxonomy" id="1195481"/>
    <lineage>
        <taxon>Eukaryota</taxon>
        <taxon>Fungi</taxon>
        <taxon>Fungi incertae sedis</taxon>
        <taxon>Mucoromycota</taxon>
        <taxon>Mucoromycotina</taxon>
        <taxon>Mucoromycetes</taxon>
        <taxon>Mucorales</taxon>
        <taxon>Lichtheimiaceae</taxon>
        <taxon>Circinella</taxon>
    </lineage>
</organism>
<dbReference type="GO" id="GO:0000340">
    <property type="term" value="F:RNA 7-methylguanosine cap binding"/>
    <property type="evidence" value="ECO:0007669"/>
    <property type="project" value="TreeGrafter"/>
</dbReference>
<keyword evidence="3 5" id="KW-0694">RNA-binding</keyword>
<name>A0A8H7VSQ3_9FUNG</name>
<dbReference type="PANTHER" id="PTHR11960">
    <property type="entry name" value="EUKARYOTIC TRANSLATION INITIATION FACTOR 4E RELATED"/>
    <property type="match status" value="1"/>
</dbReference>
<feature type="region of interest" description="Disordered" evidence="6">
    <location>
        <begin position="1"/>
        <end position="49"/>
    </location>
</feature>
<dbReference type="Gene3D" id="3.30.760.10">
    <property type="entry name" value="RNA Cap, Translation Initiation Factor Eif4e"/>
    <property type="match status" value="1"/>
</dbReference>
<comment type="similarity">
    <text evidence="5">Belongs to the eukaryotic initiation factor 4E family.</text>
</comment>
<feature type="compositionally biased region" description="Low complexity" evidence="6">
    <location>
        <begin position="424"/>
        <end position="453"/>
    </location>
</feature>
<feature type="compositionally biased region" description="Basic residues" evidence="6">
    <location>
        <begin position="74"/>
        <end position="89"/>
    </location>
</feature>
<reference evidence="7 8" key="1">
    <citation type="submission" date="2020-12" db="EMBL/GenBank/DDBJ databases">
        <title>Metabolic potential, ecology and presence of endohyphal bacteria is reflected in genomic diversity of Mucoromycotina.</title>
        <authorList>
            <person name="Muszewska A."/>
            <person name="Okrasinska A."/>
            <person name="Steczkiewicz K."/>
            <person name="Drgas O."/>
            <person name="Orlowska M."/>
            <person name="Perlinska-Lenart U."/>
            <person name="Aleksandrzak-Piekarczyk T."/>
            <person name="Szatraj K."/>
            <person name="Zielenkiewicz U."/>
            <person name="Pilsyk S."/>
            <person name="Malc E."/>
            <person name="Mieczkowski P."/>
            <person name="Kruszewska J.S."/>
            <person name="Biernat P."/>
            <person name="Pawlowska J."/>
        </authorList>
    </citation>
    <scope>NUCLEOTIDE SEQUENCE [LARGE SCALE GENOMIC DNA]</scope>
    <source>
        <strain evidence="7 8">CBS 142.35</strain>
    </source>
</reference>
<dbReference type="GO" id="GO:0006417">
    <property type="term" value="P:regulation of translation"/>
    <property type="evidence" value="ECO:0007669"/>
    <property type="project" value="UniProtKB-KW"/>
</dbReference>
<dbReference type="AlphaFoldDB" id="A0A8H7VSQ3"/>
<evidence type="ECO:0000256" key="5">
    <source>
        <dbReference type="RuleBase" id="RU004374"/>
    </source>
</evidence>
<dbReference type="GO" id="GO:0016281">
    <property type="term" value="C:eukaryotic translation initiation factor 4F complex"/>
    <property type="evidence" value="ECO:0007669"/>
    <property type="project" value="TreeGrafter"/>
</dbReference>
<proteinExistence type="inferred from homology"/>
<dbReference type="GO" id="GO:0003743">
    <property type="term" value="F:translation initiation factor activity"/>
    <property type="evidence" value="ECO:0007669"/>
    <property type="project" value="UniProtKB-KW"/>
</dbReference>